<dbReference type="AlphaFoldDB" id="X0UK26"/>
<gene>
    <name evidence="2" type="ORF">S01H1_31231</name>
</gene>
<proteinExistence type="predicted"/>
<sequence length="141" mass="16925">MFKCPYCPEEKNYKSRFWFDNHLLMKHFKLFRKKSLVTYLIDLLILIISGIIVGVIIYFMFYNPTSWYCNLKEPQMRIDFYDKPKFIEGNYSVYVELSNEGCTDLHNIKASLKIKCMDGFNKDMIDYGTSEFDKPSYHLFK</sequence>
<keyword evidence="1" id="KW-1133">Transmembrane helix</keyword>
<keyword evidence="1" id="KW-0472">Membrane</keyword>
<keyword evidence="1" id="KW-0812">Transmembrane</keyword>
<dbReference type="EMBL" id="BARS01019257">
    <property type="protein sequence ID" value="GAF88850.1"/>
    <property type="molecule type" value="Genomic_DNA"/>
</dbReference>
<organism evidence="2">
    <name type="scientific">marine sediment metagenome</name>
    <dbReference type="NCBI Taxonomy" id="412755"/>
    <lineage>
        <taxon>unclassified sequences</taxon>
        <taxon>metagenomes</taxon>
        <taxon>ecological metagenomes</taxon>
    </lineage>
</organism>
<feature type="non-terminal residue" evidence="2">
    <location>
        <position position="141"/>
    </location>
</feature>
<name>X0UK26_9ZZZZ</name>
<evidence type="ECO:0000313" key="2">
    <source>
        <dbReference type="EMBL" id="GAF88850.1"/>
    </source>
</evidence>
<feature type="transmembrane region" description="Helical" evidence="1">
    <location>
        <begin position="36"/>
        <end position="61"/>
    </location>
</feature>
<reference evidence="2" key="1">
    <citation type="journal article" date="2014" name="Front. Microbiol.">
        <title>High frequency of phylogenetically diverse reductive dehalogenase-homologous genes in deep subseafloor sedimentary metagenomes.</title>
        <authorList>
            <person name="Kawai M."/>
            <person name="Futagami T."/>
            <person name="Toyoda A."/>
            <person name="Takaki Y."/>
            <person name="Nishi S."/>
            <person name="Hori S."/>
            <person name="Arai W."/>
            <person name="Tsubouchi T."/>
            <person name="Morono Y."/>
            <person name="Uchiyama I."/>
            <person name="Ito T."/>
            <person name="Fujiyama A."/>
            <person name="Inagaki F."/>
            <person name="Takami H."/>
        </authorList>
    </citation>
    <scope>NUCLEOTIDE SEQUENCE</scope>
    <source>
        <strain evidence="2">Expedition CK06-06</strain>
    </source>
</reference>
<protein>
    <submittedName>
        <fullName evidence="2">Uncharacterized protein</fullName>
    </submittedName>
</protein>
<comment type="caution">
    <text evidence="2">The sequence shown here is derived from an EMBL/GenBank/DDBJ whole genome shotgun (WGS) entry which is preliminary data.</text>
</comment>
<accession>X0UK26</accession>
<evidence type="ECO:0000256" key="1">
    <source>
        <dbReference type="SAM" id="Phobius"/>
    </source>
</evidence>